<evidence type="ECO:0000313" key="4">
    <source>
        <dbReference type="Proteomes" id="UP001281003"/>
    </source>
</evidence>
<name>A0AAE0PBT0_SORBR</name>
<keyword evidence="4" id="KW-1185">Reference proteome</keyword>
<keyword evidence="2" id="KW-1133">Transmembrane helix</keyword>
<evidence type="ECO:0000256" key="2">
    <source>
        <dbReference type="SAM" id="Phobius"/>
    </source>
</evidence>
<reference evidence="3" key="1">
    <citation type="journal article" date="2023" name="Mol. Phylogenet. Evol.">
        <title>Genome-scale phylogeny and comparative genomics of the fungal order Sordariales.</title>
        <authorList>
            <person name="Hensen N."/>
            <person name="Bonometti L."/>
            <person name="Westerberg I."/>
            <person name="Brannstrom I.O."/>
            <person name="Guillou S."/>
            <person name="Cros-Aarteil S."/>
            <person name="Calhoun S."/>
            <person name="Haridas S."/>
            <person name="Kuo A."/>
            <person name="Mondo S."/>
            <person name="Pangilinan J."/>
            <person name="Riley R."/>
            <person name="LaButti K."/>
            <person name="Andreopoulos B."/>
            <person name="Lipzen A."/>
            <person name="Chen C."/>
            <person name="Yan M."/>
            <person name="Daum C."/>
            <person name="Ng V."/>
            <person name="Clum A."/>
            <person name="Steindorff A."/>
            <person name="Ohm R.A."/>
            <person name="Martin F."/>
            <person name="Silar P."/>
            <person name="Natvig D.O."/>
            <person name="Lalanne C."/>
            <person name="Gautier V."/>
            <person name="Ament-Velasquez S.L."/>
            <person name="Kruys A."/>
            <person name="Hutchinson M.I."/>
            <person name="Powell A.J."/>
            <person name="Barry K."/>
            <person name="Miller A.N."/>
            <person name="Grigoriev I.V."/>
            <person name="Debuchy R."/>
            <person name="Gladieux P."/>
            <person name="Hiltunen Thoren M."/>
            <person name="Johannesson H."/>
        </authorList>
    </citation>
    <scope>NUCLEOTIDE SEQUENCE</scope>
    <source>
        <strain evidence="3">FGSC 1904</strain>
    </source>
</reference>
<organism evidence="3 4">
    <name type="scientific">Sordaria brevicollis</name>
    <dbReference type="NCBI Taxonomy" id="83679"/>
    <lineage>
        <taxon>Eukaryota</taxon>
        <taxon>Fungi</taxon>
        <taxon>Dikarya</taxon>
        <taxon>Ascomycota</taxon>
        <taxon>Pezizomycotina</taxon>
        <taxon>Sordariomycetes</taxon>
        <taxon>Sordariomycetidae</taxon>
        <taxon>Sordariales</taxon>
        <taxon>Sordariaceae</taxon>
        <taxon>Sordaria</taxon>
    </lineage>
</organism>
<sequence length="161" mass="18711">MGRPPLPHRPFCLQEGCLNSTWQVGCHWRTLLLVVDCPSFLFSSPLLLFLLSSVSFSSEYHHGSYPMDHEDHCSTFRMTRRHSTKTHRRKRLSLLHTSIFLPRLYANCSIIIIVIIIVIPVTESSQPSDPKFPARKPQTLDWQEEIEKEKKRRSSIIRTNA</sequence>
<gene>
    <name evidence="3" type="ORF">B0T20DRAFT_247859</name>
</gene>
<proteinExistence type="predicted"/>
<keyword evidence="2" id="KW-0472">Membrane</keyword>
<comment type="caution">
    <text evidence="3">The sequence shown here is derived from an EMBL/GenBank/DDBJ whole genome shotgun (WGS) entry which is preliminary data.</text>
</comment>
<accession>A0AAE0PBT0</accession>
<feature type="transmembrane region" description="Helical" evidence="2">
    <location>
        <begin position="104"/>
        <end position="122"/>
    </location>
</feature>
<feature type="region of interest" description="Disordered" evidence="1">
    <location>
        <begin position="124"/>
        <end position="161"/>
    </location>
</feature>
<dbReference type="Proteomes" id="UP001281003">
    <property type="component" value="Unassembled WGS sequence"/>
</dbReference>
<protein>
    <submittedName>
        <fullName evidence="3">Uncharacterized protein</fullName>
    </submittedName>
</protein>
<keyword evidence="2" id="KW-0812">Transmembrane</keyword>
<dbReference type="AlphaFoldDB" id="A0AAE0PBT0"/>
<dbReference type="EMBL" id="JAUTDP010000008">
    <property type="protein sequence ID" value="KAK3397039.1"/>
    <property type="molecule type" value="Genomic_DNA"/>
</dbReference>
<evidence type="ECO:0000313" key="3">
    <source>
        <dbReference type="EMBL" id="KAK3397039.1"/>
    </source>
</evidence>
<evidence type="ECO:0000256" key="1">
    <source>
        <dbReference type="SAM" id="MobiDB-lite"/>
    </source>
</evidence>
<reference evidence="3" key="2">
    <citation type="submission" date="2023-07" db="EMBL/GenBank/DDBJ databases">
        <authorList>
            <consortium name="Lawrence Berkeley National Laboratory"/>
            <person name="Haridas S."/>
            <person name="Hensen N."/>
            <person name="Bonometti L."/>
            <person name="Westerberg I."/>
            <person name="Brannstrom I.O."/>
            <person name="Guillou S."/>
            <person name="Cros-Aarteil S."/>
            <person name="Calhoun S."/>
            <person name="Kuo A."/>
            <person name="Mondo S."/>
            <person name="Pangilinan J."/>
            <person name="Riley R."/>
            <person name="LaButti K."/>
            <person name="Andreopoulos B."/>
            <person name="Lipzen A."/>
            <person name="Chen C."/>
            <person name="Yanf M."/>
            <person name="Daum C."/>
            <person name="Ng V."/>
            <person name="Clum A."/>
            <person name="Steindorff A."/>
            <person name="Ohm R."/>
            <person name="Martin F."/>
            <person name="Silar P."/>
            <person name="Natvig D."/>
            <person name="Lalanne C."/>
            <person name="Gautier V."/>
            <person name="Ament-velasquez S.L."/>
            <person name="Kruys A."/>
            <person name="Hutchinson M.I."/>
            <person name="Powell A.J."/>
            <person name="Barry K."/>
            <person name="Miller A.N."/>
            <person name="Grigoriev I.V."/>
            <person name="Debuchy R."/>
            <person name="Gladieux P."/>
            <person name="Thoren M.H."/>
            <person name="Johannesson H."/>
        </authorList>
    </citation>
    <scope>NUCLEOTIDE SEQUENCE</scope>
    <source>
        <strain evidence="3">FGSC 1904</strain>
    </source>
</reference>